<sequence length="49" mass="5521">MIIVCPTKTLGEEMELKICKAELTAVAINEDTVKATAKETPPRNYLWQE</sequence>
<evidence type="ECO:0000313" key="2">
    <source>
        <dbReference type="Proteomes" id="UP000183567"/>
    </source>
</evidence>
<comment type="caution">
    <text evidence="1">The sequence shown here is derived from an EMBL/GenBank/DDBJ whole genome shotgun (WGS) entry which is preliminary data.</text>
</comment>
<reference evidence="1 2" key="1">
    <citation type="submission" date="2016-03" db="EMBL/GenBank/DDBJ databases">
        <title>Comparative genomics of the ectomycorrhizal sister species Rhizopogon vinicolor and Rhizopogon vesiculosus (Basidiomycota: Boletales) reveals a divergence of the mating type B locus.</title>
        <authorList>
            <person name="Mujic A.B."/>
            <person name="Kuo A."/>
            <person name="Tritt A."/>
            <person name="Lipzen A."/>
            <person name="Chen C."/>
            <person name="Johnson J."/>
            <person name="Sharma A."/>
            <person name="Barry K."/>
            <person name="Grigoriev I.V."/>
            <person name="Spatafora J.W."/>
        </authorList>
    </citation>
    <scope>NUCLEOTIDE SEQUENCE [LARGE SCALE GENOMIC DNA]</scope>
    <source>
        <strain evidence="1 2">AM-OR11-056</strain>
    </source>
</reference>
<organism evidence="1 2">
    <name type="scientific">Rhizopogon vesiculosus</name>
    <dbReference type="NCBI Taxonomy" id="180088"/>
    <lineage>
        <taxon>Eukaryota</taxon>
        <taxon>Fungi</taxon>
        <taxon>Dikarya</taxon>
        <taxon>Basidiomycota</taxon>
        <taxon>Agaricomycotina</taxon>
        <taxon>Agaricomycetes</taxon>
        <taxon>Agaricomycetidae</taxon>
        <taxon>Boletales</taxon>
        <taxon>Suillineae</taxon>
        <taxon>Rhizopogonaceae</taxon>
        <taxon>Rhizopogon</taxon>
    </lineage>
</organism>
<dbReference type="Proteomes" id="UP000183567">
    <property type="component" value="Unassembled WGS sequence"/>
</dbReference>
<accession>A0A1J8R6W9</accession>
<name>A0A1J8R6W9_9AGAM</name>
<evidence type="ECO:0000313" key="1">
    <source>
        <dbReference type="EMBL" id="OJA21385.1"/>
    </source>
</evidence>
<proteinExistence type="predicted"/>
<dbReference type="EMBL" id="LVVM01000169">
    <property type="protein sequence ID" value="OJA21385.1"/>
    <property type="molecule type" value="Genomic_DNA"/>
</dbReference>
<gene>
    <name evidence="1" type="ORF">AZE42_11447</name>
</gene>
<protein>
    <submittedName>
        <fullName evidence="1">Uncharacterized protein</fullName>
    </submittedName>
</protein>
<dbReference type="OrthoDB" id="3269685at2759"/>
<keyword evidence="2" id="KW-1185">Reference proteome</keyword>
<dbReference type="AlphaFoldDB" id="A0A1J8R6W9"/>